<accession>A0A078HEE1</accession>
<evidence type="ECO:0000313" key="1">
    <source>
        <dbReference type="EMBL" id="CDY36157.1"/>
    </source>
</evidence>
<dbReference type="AlphaFoldDB" id="A0A078HEE1"/>
<dbReference type="Proteomes" id="UP000028999">
    <property type="component" value="Unassembled WGS sequence"/>
</dbReference>
<gene>
    <name evidence="1" type="primary">BnaC04g37370D</name>
    <name evidence="1" type="ORF">GSBRNA2T00060008001</name>
</gene>
<sequence>MRNCDAIAIRTCMRKNHEKWRCVLSDSGFADGYISKFEQNLTDLVSHE</sequence>
<organism evidence="1 2">
    <name type="scientific">Brassica napus</name>
    <name type="common">Rape</name>
    <dbReference type="NCBI Taxonomy" id="3708"/>
    <lineage>
        <taxon>Eukaryota</taxon>
        <taxon>Viridiplantae</taxon>
        <taxon>Streptophyta</taxon>
        <taxon>Embryophyta</taxon>
        <taxon>Tracheophyta</taxon>
        <taxon>Spermatophyta</taxon>
        <taxon>Magnoliopsida</taxon>
        <taxon>eudicotyledons</taxon>
        <taxon>Gunneridae</taxon>
        <taxon>Pentapetalae</taxon>
        <taxon>rosids</taxon>
        <taxon>malvids</taxon>
        <taxon>Brassicales</taxon>
        <taxon>Brassicaceae</taxon>
        <taxon>Brassiceae</taxon>
        <taxon>Brassica</taxon>
    </lineage>
</organism>
<keyword evidence="2" id="KW-1185">Reference proteome</keyword>
<name>A0A078HEE1_BRANA</name>
<proteinExistence type="predicted"/>
<dbReference type="EMBL" id="LK032368">
    <property type="protein sequence ID" value="CDY36157.1"/>
    <property type="molecule type" value="Genomic_DNA"/>
</dbReference>
<protein>
    <submittedName>
        <fullName evidence="1">BnaC04g37370D protein</fullName>
    </submittedName>
</protein>
<evidence type="ECO:0000313" key="2">
    <source>
        <dbReference type="Proteomes" id="UP000028999"/>
    </source>
</evidence>
<dbReference type="Gramene" id="CDY36157">
    <property type="protein sequence ID" value="CDY36157"/>
    <property type="gene ID" value="GSBRNA2T00060008001"/>
</dbReference>
<dbReference type="PaxDb" id="3708-A0A078HEE1"/>
<reference evidence="1 2" key="1">
    <citation type="journal article" date="2014" name="Science">
        <title>Plant genetics. Early allopolyploid evolution in the post-Neolithic Brassica napus oilseed genome.</title>
        <authorList>
            <person name="Chalhoub B."/>
            <person name="Denoeud F."/>
            <person name="Liu S."/>
            <person name="Parkin I.A."/>
            <person name="Tang H."/>
            <person name="Wang X."/>
            <person name="Chiquet J."/>
            <person name="Belcram H."/>
            <person name="Tong C."/>
            <person name="Samans B."/>
            <person name="Correa M."/>
            <person name="Da Silva C."/>
            <person name="Just J."/>
            <person name="Falentin C."/>
            <person name="Koh C.S."/>
            <person name="Le Clainche I."/>
            <person name="Bernard M."/>
            <person name="Bento P."/>
            <person name="Noel B."/>
            <person name="Labadie K."/>
            <person name="Alberti A."/>
            <person name="Charles M."/>
            <person name="Arnaud D."/>
            <person name="Guo H."/>
            <person name="Daviaud C."/>
            <person name="Alamery S."/>
            <person name="Jabbari K."/>
            <person name="Zhao M."/>
            <person name="Edger P.P."/>
            <person name="Chelaifa H."/>
            <person name="Tack D."/>
            <person name="Lassalle G."/>
            <person name="Mestiri I."/>
            <person name="Schnel N."/>
            <person name="Le Paslier M.C."/>
            <person name="Fan G."/>
            <person name="Renault V."/>
            <person name="Bayer P.E."/>
            <person name="Golicz A.A."/>
            <person name="Manoli S."/>
            <person name="Lee T.H."/>
            <person name="Thi V.H."/>
            <person name="Chalabi S."/>
            <person name="Hu Q."/>
            <person name="Fan C."/>
            <person name="Tollenaere R."/>
            <person name="Lu Y."/>
            <person name="Battail C."/>
            <person name="Shen J."/>
            <person name="Sidebottom C.H."/>
            <person name="Wang X."/>
            <person name="Canaguier A."/>
            <person name="Chauveau A."/>
            <person name="Berard A."/>
            <person name="Deniot G."/>
            <person name="Guan M."/>
            <person name="Liu Z."/>
            <person name="Sun F."/>
            <person name="Lim Y.P."/>
            <person name="Lyons E."/>
            <person name="Town C.D."/>
            <person name="Bancroft I."/>
            <person name="Wang X."/>
            <person name="Meng J."/>
            <person name="Ma J."/>
            <person name="Pires J.C."/>
            <person name="King G.J."/>
            <person name="Brunel D."/>
            <person name="Delourme R."/>
            <person name="Renard M."/>
            <person name="Aury J.M."/>
            <person name="Adams K.L."/>
            <person name="Batley J."/>
            <person name="Snowdon R.J."/>
            <person name="Tost J."/>
            <person name="Edwards D."/>
            <person name="Zhou Y."/>
            <person name="Hua W."/>
            <person name="Sharpe A.G."/>
            <person name="Paterson A.H."/>
            <person name="Guan C."/>
            <person name="Wincker P."/>
        </authorList>
    </citation>
    <scope>NUCLEOTIDE SEQUENCE [LARGE SCALE GENOMIC DNA]</scope>
    <source>
        <strain evidence="2">cv. Darmor-bzh</strain>
    </source>
</reference>